<keyword evidence="5 14" id="KW-0067">ATP-binding</keyword>
<dbReference type="PANTHER" id="PTHR24221">
    <property type="entry name" value="ATP-BINDING CASSETTE SUB-FAMILY B"/>
    <property type="match status" value="1"/>
</dbReference>
<feature type="transmembrane region" description="Helical" evidence="11">
    <location>
        <begin position="63"/>
        <end position="82"/>
    </location>
</feature>
<evidence type="ECO:0000256" key="1">
    <source>
        <dbReference type="ARBA" id="ARBA00004429"/>
    </source>
</evidence>
<dbReference type="Proteomes" id="UP001519305">
    <property type="component" value="Unassembled WGS sequence"/>
</dbReference>
<evidence type="ECO:0000259" key="12">
    <source>
        <dbReference type="PROSITE" id="PS50893"/>
    </source>
</evidence>
<name>A0ABS4UAP1_9CORY</name>
<evidence type="ECO:0000256" key="5">
    <source>
        <dbReference type="ARBA" id="ARBA00022840"/>
    </source>
</evidence>
<protein>
    <submittedName>
        <fullName evidence="14">ATP-binding cassette subfamily B protein</fullName>
    </submittedName>
</protein>
<evidence type="ECO:0000256" key="9">
    <source>
        <dbReference type="ARBA" id="ARBA00023455"/>
    </source>
</evidence>
<dbReference type="InterPro" id="IPR036640">
    <property type="entry name" value="ABC1_TM_sf"/>
</dbReference>
<feature type="transmembrane region" description="Helical" evidence="11">
    <location>
        <begin position="199"/>
        <end position="218"/>
    </location>
</feature>
<evidence type="ECO:0000256" key="8">
    <source>
        <dbReference type="ARBA" id="ARBA00023136"/>
    </source>
</evidence>
<dbReference type="PROSITE" id="PS50929">
    <property type="entry name" value="ABC_TM1F"/>
    <property type="match status" value="1"/>
</dbReference>
<keyword evidence="7 11" id="KW-1133">Transmembrane helix</keyword>
<dbReference type="PANTHER" id="PTHR24221:SF654">
    <property type="entry name" value="ATP-BINDING CASSETTE SUB-FAMILY B MEMBER 6"/>
    <property type="match status" value="1"/>
</dbReference>
<evidence type="ECO:0000256" key="11">
    <source>
        <dbReference type="SAM" id="Phobius"/>
    </source>
</evidence>
<dbReference type="GO" id="GO:0005524">
    <property type="term" value="F:ATP binding"/>
    <property type="evidence" value="ECO:0007669"/>
    <property type="project" value="UniProtKB-KW"/>
</dbReference>
<reference evidence="14 15" key="1">
    <citation type="submission" date="2021-03" db="EMBL/GenBank/DDBJ databases">
        <title>Sequencing the genomes of 1000 actinobacteria strains.</title>
        <authorList>
            <person name="Klenk H.-P."/>
        </authorList>
    </citation>
    <scope>NUCLEOTIDE SEQUENCE [LARGE SCALE GENOMIC DNA]</scope>
    <source>
        <strain evidence="14 15">DSM 44506</strain>
    </source>
</reference>
<dbReference type="InterPro" id="IPR027417">
    <property type="entry name" value="P-loop_NTPase"/>
</dbReference>
<dbReference type="PROSITE" id="PS50893">
    <property type="entry name" value="ABC_TRANSPORTER_2"/>
    <property type="match status" value="1"/>
</dbReference>
<proteinExistence type="inferred from homology"/>
<sequence length="618" mass="64454">METAETARDVPVDGGTRSGGPPEAAPGHREPGREGPGRDEPAGSVAAGSLAELTEPVAGQLRVAAALQVVASVAAVAPLALIGVIGTRLVEGRTVGAGIVAAVITALAVRALAEAAALAVSHSADARLQHHLRWRIVTALSRAPLRWFSATPSGTVRRAVTDDVDELHFLVAHARIEQVAGVVTPLAGLAWCAVLDWRLALVAAIPLVAYGAASAVAMRGAAGKMERIAETLGTMSAAIADFVHGIAVVKIFGTQKTAHERFVEASREYRATYGAWARSLTMGSAVAGVMLSAPVILLMMMAFGLWFIGAGWVGPVEVITAALIAMVIPSTVVSLGFSAQYRRQAEAAAQRIADILRVEALPEAREPARIADGSIEIDRVTYRYGDGAAVLRDVTLSVPDGAKVALVGPSGAGKSTLATLVARFDDPSSGAIRIGGADVRDIPPAQLNDTVAFVLQDTELVSMSIADNIRLGRPGATIDEIREAARRAQVHDDIMALPDGYATPVDSDASLSGGQRQRIAIARALLKNAPVVILDEATAFADPNSEAQIQRALSALAADSTVLVIAHRLHTIAHCDRIAVLDRGKVAECGTHDELLELGGLYADLWGRLNADERGGKE</sequence>
<evidence type="ECO:0000313" key="15">
    <source>
        <dbReference type="Proteomes" id="UP001519305"/>
    </source>
</evidence>
<dbReference type="SUPFAM" id="SSF52540">
    <property type="entry name" value="P-loop containing nucleoside triphosphate hydrolases"/>
    <property type="match status" value="1"/>
</dbReference>
<evidence type="ECO:0000256" key="3">
    <source>
        <dbReference type="ARBA" id="ARBA00022692"/>
    </source>
</evidence>
<dbReference type="PROSITE" id="PS00211">
    <property type="entry name" value="ABC_TRANSPORTER_1"/>
    <property type="match status" value="1"/>
</dbReference>
<organism evidence="14 15">
    <name type="scientific">Corynebacterium freneyi</name>
    <dbReference type="NCBI Taxonomy" id="134034"/>
    <lineage>
        <taxon>Bacteria</taxon>
        <taxon>Bacillati</taxon>
        <taxon>Actinomycetota</taxon>
        <taxon>Actinomycetes</taxon>
        <taxon>Mycobacteriales</taxon>
        <taxon>Corynebacteriaceae</taxon>
        <taxon>Corynebacterium</taxon>
    </lineage>
</organism>
<comment type="similarity">
    <text evidence="9">Belongs to the ABC transporter superfamily. Siderophore-Fe(3+) uptake transporter (SIUT) (TC 3.A.1.21) family.</text>
</comment>
<evidence type="ECO:0000256" key="10">
    <source>
        <dbReference type="SAM" id="MobiDB-lite"/>
    </source>
</evidence>
<keyword evidence="15" id="KW-1185">Reference proteome</keyword>
<dbReference type="CDD" id="cd07346">
    <property type="entry name" value="ABC_6TM_exporters"/>
    <property type="match status" value="1"/>
</dbReference>
<evidence type="ECO:0000256" key="4">
    <source>
        <dbReference type="ARBA" id="ARBA00022741"/>
    </source>
</evidence>
<dbReference type="Pfam" id="PF00664">
    <property type="entry name" value="ABC_membrane"/>
    <property type="match status" value="1"/>
</dbReference>
<dbReference type="Gene3D" id="1.20.1560.10">
    <property type="entry name" value="ABC transporter type 1, transmembrane domain"/>
    <property type="match status" value="1"/>
</dbReference>
<keyword evidence="2" id="KW-0997">Cell inner membrane</keyword>
<evidence type="ECO:0000256" key="2">
    <source>
        <dbReference type="ARBA" id="ARBA00022519"/>
    </source>
</evidence>
<keyword evidence="3 11" id="KW-0812">Transmembrane</keyword>
<dbReference type="SUPFAM" id="SSF90123">
    <property type="entry name" value="ABC transporter transmembrane region"/>
    <property type="match status" value="1"/>
</dbReference>
<dbReference type="InterPro" id="IPR039421">
    <property type="entry name" value="Type_1_exporter"/>
</dbReference>
<feature type="compositionally biased region" description="Basic and acidic residues" evidence="10">
    <location>
        <begin position="26"/>
        <end position="41"/>
    </location>
</feature>
<dbReference type="Pfam" id="PF00005">
    <property type="entry name" value="ABC_tran"/>
    <property type="match status" value="1"/>
</dbReference>
<accession>A0ABS4UAP1</accession>
<evidence type="ECO:0000256" key="6">
    <source>
        <dbReference type="ARBA" id="ARBA00022967"/>
    </source>
</evidence>
<comment type="subcellular location">
    <subcellularLocation>
        <location evidence="1">Cell inner membrane</location>
        <topology evidence="1">Multi-pass membrane protein</topology>
    </subcellularLocation>
</comment>
<gene>
    <name evidence="14" type="ORF">JOF33_002258</name>
</gene>
<evidence type="ECO:0000313" key="14">
    <source>
        <dbReference type="EMBL" id="MBP2333559.1"/>
    </source>
</evidence>
<comment type="caution">
    <text evidence="14">The sequence shown here is derived from an EMBL/GenBank/DDBJ whole genome shotgun (WGS) entry which is preliminary data.</text>
</comment>
<keyword evidence="4" id="KW-0547">Nucleotide-binding</keyword>
<dbReference type="InterPro" id="IPR011527">
    <property type="entry name" value="ABC1_TM_dom"/>
</dbReference>
<dbReference type="Gene3D" id="3.40.50.300">
    <property type="entry name" value="P-loop containing nucleotide triphosphate hydrolases"/>
    <property type="match status" value="1"/>
</dbReference>
<feature type="compositionally biased region" description="Basic and acidic residues" evidence="10">
    <location>
        <begin position="1"/>
        <end position="11"/>
    </location>
</feature>
<dbReference type="SMART" id="SM00382">
    <property type="entry name" value="AAA"/>
    <property type="match status" value="1"/>
</dbReference>
<dbReference type="InterPro" id="IPR003593">
    <property type="entry name" value="AAA+_ATPase"/>
</dbReference>
<feature type="region of interest" description="Disordered" evidence="10">
    <location>
        <begin position="1"/>
        <end position="44"/>
    </location>
</feature>
<dbReference type="InterPro" id="IPR003439">
    <property type="entry name" value="ABC_transporter-like_ATP-bd"/>
</dbReference>
<evidence type="ECO:0000256" key="7">
    <source>
        <dbReference type="ARBA" id="ARBA00022989"/>
    </source>
</evidence>
<dbReference type="InterPro" id="IPR017871">
    <property type="entry name" value="ABC_transporter-like_CS"/>
</dbReference>
<feature type="transmembrane region" description="Helical" evidence="11">
    <location>
        <begin position="318"/>
        <end position="337"/>
    </location>
</feature>
<feature type="domain" description="ABC transporter" evidence="12">
    <location>
        <begin position="375"/>
        <end position="608"/>
    </location>
</feature>
<evidence type="ECO:0000259" key="13">
    <source>
        <dbReference type="PROSITE" id="PS50929"/>
    </source>
</evidence>
<feature type="transmembrane region" description="Helical" evidence="11">
    <location>
        <begin position="285"/>
        <end position="312"/>
    </location>
</feature>
<feature type="domain" description="ABC transmembrane type-1" evidence="13">
    <location>
        <begin position="63"/>
        <end position="344"/>
    </location>
</feature>
<dbReference type="RefSeq" id="WP_083291647.1">
    <property type="nucleotide sequence ID" value="NZ_CP047357.1"/>
</dbReference>
<dbReference type="EMBL" id="JAGINY010000001">
    <property type="protein sequence ID" value="MBP2333559.1"/>
    <property type="molecule type" value="Genomic_DNA"/>
</dbReference>
<feature type="transmembrane region" description="Helical" evidence="11">
    <location>
        <begin position="94"/>
        <end position="113"/>
    </location>
</feature>
<keyword evidence="6" id="KW-1278">Translocase</keyword>
<keyword evidence="8 11" id="KW-0472">Membrane</keyword>
<keyword evidence="2" id="KW-1003">Cell membrane</keyword>